<proteinExistence type="predicted"/>
<dbReference type="EMBL" id="CP074405">
    <property type="protein sequence ID" value="QVI64288.1"/>
    <property type="molecule type" value="Genomic_DNA"/>
</dbReference>
<keyword evidence="1" id="KW-1133">Transmembrane helix</keyword>
<feature type="transmembrane region" description="Helical" evidence="1">
    <location>
        <begin position="242"/>
        <end position="264"/>
    </location>
</feature>
<evidence type="ECO:0000256" key="1">
    <source>
        <dbReference type="SAM" id="Phobius"/>
    </source>
</evidence>
<dbReference type="Pfam" id="PF19877">
    <property type="entry name" value="DUF6350"/>
    <property type="match status" value="1"/>
</dbReference>
<gene>
    <name evidence="2" type="ORF">KG103_12755</name>
</gene>
<organism evidence="2 3">
    <name type="scientific">Cellulomonas wangleii</name>
    <dbReference type="NCBI Taxonomy" id="2816956"/>
    <lineage>
        <taxon>Bacteria</taxon>
        <taxon>Bacillati</taxon>
        <taxon>Actinomycetota</taxon>
        <taxon>Actinomycetes</taxon>
        <taxon>Micrococcales</taxon>
        <taxon>Cellulomonadaceae</taxon>
        <taxon>Cellulomonas</taxon>
    </lineage>
</organism>
<accession>A0ABX8D9Z7</accession>
<feature type="transmembrane region" description="Helical" evidence="1">
    <location>
        <begin position="372"/>
        <end position="397"/>
    </location>
</feature>
<feature type="transmembrane region" description="Helical" evidence="1">
    <location>
        <begin position="30"/>
        <end position="57"/>
    </location>
</feature>
<feature type="transmembrane region" description="Helical" evidence="1">
    <location>
        <begin position="301"/>
        <end position="321"/>
    </location>
</feature>
<keyword evidence="3" id="KW-1185">Reference proteome</keyword>
<sequence>MPVTGRARRVLQDDPRPTFFTSAIDGAPRWAVGALTAAQAAALSLLTLAVPAVAVFVATSADPANADVAWTRAVAVATHLWLLAHGVPAVLDGAVVSVVPLGLTMLALFTCYASARRSGLATRVGLVASVGAYGLLAGVVGLVSGADALGALRAVLGGLLVAVPGIGAGLLRRPEAPPWRTLVAPLTERLTAPVVVGLRAGLLAVAASLTVAAVLTTLWVLAGYATIVDVVRGLSLDAIGGVVLGLAELSFVPNLVVWALAWVAGPGFEVGAGTRFSPGEVVGGPLPALPLLGALPDVQGGVALAAPALLLGVGALAGLAVHRWLASVRARDVLVAVGVTAVTVGVLVALLVEAASGAAGPGRMAQVGAQPLLVGLLAAAGCGLGAAVAAVPSDGAVRAAVRDRRERRRVGRARAED</sequence>
<feature type="transmembrane region" description="Helical" evidence="1">
    <location>
        <begin position="93"/>
        <end position="112"/>
    </location>
</feature>
<feature type="transmembrane region" description="Helical" evidence="1">
    <location>
        <begin position="69"/>
        <end position="87"/>
    </location>
</feature>
<dbReference type="InterPro" id="IPR045931">
    <property type="entry name" value="DUF6350"/>
</dbReference>
<keyword evidence="1" id="KW-0812">Transmembrane</keyword>
<feature type="transmembrane region" description="Helical" evidence="1">
    <location>
        <begin position="192"/>
        <end position="222"/>
    </location>
</feature>
<reference evidence="2 3" key="1">
    <citation type="submission" date="2021-05" db="EMBL/GenBank/DDBJ databases">
        <title>Novel species in genus Cellulomonas.</title>
        <authorList>
            <person name="Zhang G."/>
        </authorList>
    </citation>
    <scope>NUCLEOTIDE SEQUENCE [LARGE SCALE GENOMIC DNA]</scope>
    <source>
        <strain evidence="3">zg-ZUI222</strain>
    </source>
</reference>
<keyword evidence="1" id="KW-0472">Membrane</keyword>
<feature type="transmembrane region" description="Helical" evidence="1">
    <location>
        <begin position="124"/>
        <end position="144"/>
    </location>
</feature>
<evidence type="ECO:0000313" key="3">
    <source>
        <dbReference type="Proteomes" id="UP000677804"/>
    </source>
</evidence>
<dbReference type="Proteomes" id="UP000677804">
    <property type="component" value="Chromosome"/>
</dbReference>
<evidence type="ECO:0000313" key="2">
    <source>
        <dbReference type="EMBL" id="QVI64288.1"/>
    </source>
</evidence>
<feature type="transmembrane region" description="Helical" evidence="1">
    <location>
        <begin position="333"/>
        <end position="352"/>
    </location>
</feature>
<feature type="transmembrane region" description="Helical" evidence="1">
    <location>
        <begin position="150"/>
        <end position="171"/>
    </location>
</feature>
<protein>
    <submittedName>
        <fullName evidence="2">Uncharacterized protein</fullName>
    </submittedName>
</protein>
<name>A0ABX8D9Z7_9CELL</name>